<dbReference type="AlphaFoldDB" id="A0A2W5H917"/>
<gene>
    <name evidence="2" type="ORF">DI598_05875</name>
</gene>
<dbReference type="EMBL" id="QFOI01000073">
    <property type="protein sequence ID" value="PZP50299.1"/>
    <property type="molecule type" value="Genomic_DNA"/>
</dbReference>
<comment type="caution">
    <text evidence="2">The sequence shown here is derived from an EMBL/GenBank/DDBJ whole genome shotgun (WGS) entry which is preliminary data.</text>
</comment>
<proteinExistence type="predicted"/>
<evidence type="ECO:0000313" key="2">
    <source>
        <dbReference type="EMBL" id="PZP50299.1"/>
    </source>
</evidence>
<dbReference type="SUPFAM" id="SSF51206">
    <property type="entry name" value="cAMP-binding domain-like"/>
    <property type="match status" value="1"/>
</dbReference>
<accession>A0A2W5H917</accession>
<evidence type="ECO:0000259" key="1">
    <source>
        <dbReference type="PROSITE" id="PS50042"/>
    </source>
</evidence>
<organism evidence="2 3">
    <name type="scientific">Pseudopedobacter saltans</name>
    <dbReference type="NCBI Taxonomy" id="151895"/>
    <lineage>
        <taxon>Bacteria</taxon>
        <taxon>Pseudomonadati</taxon>
        <taxon>Bacteroidota</taxon>
        <taxon>Sphingobacteriia</taxon>
        <taxon>Sphingobacteriales</taxon>
        <taxon>Sphingobacteriaceae</taxon>
        <taxon>Pseudopedobacter</taxon>
    </lineage>
</organism>
<dbReference type="InterPro" id="IPR000595">
    <property type="entry name" value="cNMP-bd_dom"/>
</dbReference>
<dbReference type="InterPro" id="IPR014710">
    <property type="entry name" value="RmlC-like_jellyroll"/>
</dbReference>
<feature type="domain" description="Cyclic nucleotide-binding" evidence="1">
    <location>
        <begin position="11"/>
        <end position="59"/>
    </location>
</feature>
<dbReference type="Proteomes" id="UP000249645">
    <property type="component" value="Unassembled WGS sequence"/>
</dbReference>
<evidence type="ECO:0000313" key="3">
    <source>
        <dbReference type="Proteomes" id="UP000249645"/>
    </source>
</evidence>
<dbReference type="PROSITE" id="PS50042">
    <property type="entry name" value="CNMP_BINDING_3"/>
    <property type="match status" value="1"/>
</dbReference>
<reference evidence="2 3" key="1">
    <citation type="submission" date="2017-11" db="EMBL/GenBank/DDBJ databases">
        <title>Infants hospitalized years apart are colonized by the same room-sourced microbial strains.</title>
        <authorList>
            <person name="Brooks B."/>
            <person name="Olm M.R."/>
            <person name="Firek B.A."/>
            <person name="Baker R."/>
            <person name="Thomas B.C."/>
            <person name="Morowitz M.J."/>
            <person name="Banfield J.F."/>
        </authorList>
    </citation>
    <scope>NUCLEOTIDE SEQUENCE [LARGE SCALE GENOMIC DNA]</scope>
    <source>
        <strain evidence="2">S2_009_000_R2_76</strain>
    </source>
</reference>
<protein>
    <submittedName>
        <fullName evidence="2">Crp/Fnr family transcriptional regulator</fullName>
    </submittedName>
</protein>
<dbReference type="Pfam" id="PF00027">
    <property type="entry name" value="cNMP_binding"/>
    <property type="match status" value="1"/>
</dbReference>
<dbReference type="InterPro" id="IPR018490">
    <property type="entry name" value="cNMP-bd_dom_sf"/>
</dbReference>
<dbReference type="CDD" id="cd00038">
    <property type="entry name" value="CAP_ED"/>
    <property type="match status" value="1"/>
</dbReference>
<name>A0A2W5H917_9SPHI</name>
<dbReference type="Gene3D" id="2.60.120.10">
    <property type="entry name" value="Jelly Rolls"/>
    <property type="match status" value="1"/>
</dbReference>
<sequence>MYESILSNIQKYVSLTESEQSQLCEILQYKTYEKKKILLREGEICKFEYYIVKGCMRTFYVNESGVEVTIQFGLEDWWVSDVCSFSEQSPSRLFVECLEDCEVLMLTPTTKETLLKTIPKLERYFRLLVQKHMNALQNRLINTISMSATARYLEFISTYPTVQFRVPQYYIASYLGVSAEFVSKIRKRLAE</sequence>